<dbReference type="RefSeq" id="WP_189441192.1">
    <property type="nucleotide sequence ID" value="NZ_BMXT01000002.1"/>
</dbReference>
<sequence length="251" mass="27451">MAHVNLLPWRAARRKQREREFYMQLAAAFVVALGVLLLWVFWMDQRIDNQNERNTYLQTEIKQLDVRIAKIKDLEAVRAHLLARKQIIEQLQADRSQMVHLFDELVKTIPSSARLTGLKQNGQSMSLDGVAQSNASVAEYMRNVESSPWMGHTDLRKTENTHDATRMPYTFGLDVTLSRPKTDEADAGKASVQPAEASSSATPAATTPAISGTAAKAMTTALAKPVDAMAPATPEAAKPVRASAATGGAKP</sequence>
<dbReference type="PANTHER" id="PTHR40278:SF2">
    <property type="entry name" value="TYPE IV PILUS INNER MEMBRANE COMPONENT PILN"/>
    <property type="match status" value="1"/>
</dbReference>
<feature type="compositionally biased region" description="Low complexity" evidence="1">
    <location>
        <begin position="194"/>
        <end position="208"/>
    </location>
</feature>
<evidence type="ECO:0000256" key="2">
    <source>
        <dbReference type="SAM" id="Phobius"/>
    </source>
</evidence>
<dbReference type="Proteomes" id="UP000621898">
    <property type="component" value="Unassembled WGS sequence"/>
</dbReference>
<reference evidence="4" key="1">
    <citation type="journal article" date="2019" name="Int. J. Syst. Evol. Microbiol.">
        <title>The Global Catalogue of Microorganisms (GCM) 10K type strain sequencing project: providing services to taxonomists for standard genome sequencing and annotation.</title>
        <authorList>
            <consortium name="The Broad Institute Genomics Platform"/>
            <consortium name="The Broad Institute Genome Sequencing Center for Infectious Disease"/>
            <person name="Wu L."/>
            <person name="Ma J."/>
        </authorList>
    </citation>
    <scope>NUCLEOTIDE SEQUENCE [LARGE SCALE GENOMIC DNA]</scope>
    <source>
        <strain evidence="4">KCTC 22232</strain>
    </source>
</reference>
<feature type="transmembrane region" description="Helical" evidence="2">
    <location>
        <begin position="21"/>
        <end position="42"/>
    </location>
</feature>
<dbReference type="EMBL" id="BMXT01000002">
    <property type="protein sequence ID" value="GGY27778.1"/>
    <property type="molecule type" value="Genomic_DNA"/>
</dbReference>
<comment type="caution">
    <text evidence="3">The sequence shown here is derived from an EMBL/GenBank/DDBJ whole genome shotgun (WGS) entry which is preliminary data.</text>
</comment>
<gene>
    <name evidence="3" type="primary">pilN</name>
    <name evidence="3" type="ORF">GCM10008098_21080</name>
</gene>
<dbReference type="PANTHER" id="PTHR40278">
    <property type="entry name" value="DNA UTILIZATION PROTEIN HOFN"/>
    <property type="match status" value="1"/>
</dbReference>
<dbReference type="Pfam" id="PF05137">
    <property type="entry name" value="PilN"/>
    <property type="match status" value="1"/>
</dbReference>
<organism evidence="3 4">
    <name type="scientific">Rhodanobacter panaciterrae</name>
    <dbReference type="NCBI Taxonomy" id="490572"/>
    <lineage>
        <taxon>Bacteria</taxon>
        <taxon>Pseudomonadati</taxon>
        <taxon>Pseudomonadota</taxon>
        <taxon>Gammaproteobacteria</taxon>
        <taxon>Lysobacterales</taxon>
        <taxon>Rhodanobacteraceae</taxon>
        <taxon>Rhodanobacter</taxon>
    </lineage>
</organism>
<feature type="region of interest" description="Disordered" evidence="1">
    <location>
        <begin position="230"/>
        <end position="251"/>
    </location>
</feature>
<proteinExistence type="predicted"/>
<feature type="region of interest" description="Disordered" evidence="1">
    <location>
        <begin position="181"/>
        <end position="208"/>
    </location>
</feature>
<evidence type="ECO:0000313" key="4">
    <source>
        <dbReference type="Proteomes" id="UP000621898"/>
    </source>
</evidence>
<keyword evidence="2" id="KW-1133">Transmembrane helix</keyword>
<protein>
    <submittedName>
        <fullName evidence="3">Fimbrial protein</fullName>
    </submittedName>
</protein>
<keyword evidence="4" id="KW-1185">Reference proteome</keyword>
<evidence type="ECO:0000313" key="3">
    <source>
        <dbReference type="EMBL" id="GGY27778.1"/>
    </source>
</evidence>
<accession>A0ABQ2ZYT2</accession>
<name>A0ABQ2ZYT2_9GAMM</name>
<keyword evidence="2" id="KW-0472">Membrane</keyword>
<keyword evidence="2" id="KW-0812">Transmembrane</keyword>
<dbReference type="InterPro" id="IPR052534">
    <property type="entry name" value="Extracell_DNA_Util/SecSys_Comp"/>
</dbReference>
<dbReference type="InterPro" id="IPR007813">
    <property type="entry name" value="PilN"/>
</dbReference>
<evidence type="ECO:0000256" key="1">
    <source>
        <dbReference type="SAM" id="MobiDB-lite"/>
    </source>
</evidence>